<organism evidence="2 3">
    <name type="scientific">Candidatus Nitrospira allomarina</name>
    <dbReference type="NCBI Taxonomy" id="3020900"/>
    <lineage>
        <taxon>Bacteria</taxon>
        <taxon>Pseudomonadati</taxon>
        <taxon>Nitrospirota</taxon>
        <taxon>Nitrospiria</taxon>
        <taxon>Nitrospirales</taxon>
        <taxon>Nitrospiraceae</taxon>
        <taxon>Nitrospira</taxon>
    </lineage>
</organism>
<gene>
    <name evidence="2" type="ORF">PP769_00850</name>
</gene>
<dbReference type="RefSeq" id="WP_312644045.1">
    <property type="nucleotide sequence ID" value="NZ_CP116967.1"/>
</dbReference>
<dbReference type="GO" id="GO:0019867">
    <property type="term" value="C:outer membrane"/>
    <property type="evidence" value="ECO:0007669"/>
    <property type="project" value="InterPro"/>
</dbReference>
<evidence type="ECO:0000313" key="3">
    <source>
        <dbReference type="Proteomes" id="UP001302719"/>
    </source>
</evidence>
<dbReference type="PANTHER" id="PTHR37530">
    <property type="entry name" value="OUTER MEMBRANE PROTEIN SLP"/>
    <property type="match status" value="1"/>
</dbReference>
<keyword evidence="1" id="KW-0732">Signal</keyword>
<evidence type="ECO:0000313" key="2">
    <source>
        <dbReference type="EMBL" id="WNM58342.1"/>
    </source>
</evidence>
<accession>A0AA96GC73</accession>
<proteinExistence type="predicted"/>
<feature type="signal peptide" evidence="1">
    <location>
        <begin position="1"/>
        <end position="22"/>
    </location>
</feature>
<evidence type="ECO:0000256" key="1">
    <source>
        <dbReference type="SAM" id="SignalP"/>
    </source>
</evidence>
<dbReference type="EMBL" id="CP116967">
    <property type="protein sequence ID" value="WNM58342.1"/>
    <property type="molecule type" value="Genomic_DNA"/>
</dbReference>
<sequence length="184" mass="20735">MKKSTISSMLFFLLMFAGCSQYQVIPESLENQVNHTLDFKQIRENPDNHKGELMVVGGEVLSVNRKQDATRIEVLQLPLNDDYTPANQRTKTQGRFIALSKGKDPLDPAVLENGRAISIVGEIIGSGTIQVGEDTREVPIFGIKDLTIWDEALYWGRGYSGFGWGRGYPTDFYTGYRPLAYPYY</sequence>
<dbReference type="PANTHER" id="PTHR37530:SF1">
    <property type="entry name" value="OUTER MEMBRANE PROTEIN SLP"/>
    <property type="match status" value="1"/>
</dbReference>
<keyword evidence="2" id="KW-0449">Lipoprotein</keyword>
<dbReference type="InterPro" id="IPR004658">
    <property type="entry name" value="OMP_Slp"/>
</dbReference>
<dbReference type="AlphaFoldDB" id="A0AA96GC73"/>
<keyword evidence="3" id="KW-1185">Reference proteome</keyword>
<dbReference type="Proteomes" id="UP001302719">
    <property type="component" value="Chromosome"/>
</dbReference>
<dbReference type="Pfam" id="PF03843">
    <property type="entry name" value="Slp"/>
    <property type="match status" value="1"/>
</dbReference>
<name>A0AA96GC73_9BACT</name>
<reference evidence="2 3" key="1">
    <citation type="submission" date="2023-01" db="EMBL/GenBank/DDBJ databases">
        <title>Cultivation and genomic characterization of new, ubiquitous marine nitrite-oxidizing bacteria from the Nitrospirales.</title>
        <authorList>
            <person name="Mueller A.J."/>
            <person name="Daebeler A."/>
            <person name="Herbold C.W."/>
            <person name="Kirkegaard R.H."/>
            <person name="Daims H."/>
        </authorList>
    </citation>
    <scope>NUCLEOTIDE SEQUENCE [LARGE SCALE GENOMIC DNA]</scope>
    <source>
        <strain evidence="2 3">VA</strain>
    </source>
</reference>
<protein>
    <submittedName>
        <fullName evidence="2">Slp family lipoprotein</fullName>
    </submittedName>
</protein>
<dbReference type="KEGG" id="nall:PP769_00850"/>
<feature type="chain" id="PRO_5041639153" evidence="1">
    <location>
        <begin position="23"/>
        <end position="184"/>
    </location>
</feature>
<dbReference type="PROSITE" id="PS51257">
    <property type="entry name" value="PROKAR_LIPOPROTEIN"/>
    <property type="match status" value="1"/>
</dbReference>